<feature type="compositionally biased region" description="Basic residues" evidence="1">
    <location>
        <begin position="254"/>
        <end position="268"/>
    </location>
</feature>
<keyword evidence="4" id="KW-1185">Reference proteome</keyword>
<proteinExistence type="predicted"/>
<dbReference type="Gene3D" id="3.60.10.10">
    <property type="entry name" value="Endonuclease/exonuclease/phosphatase"/>
    <property type="match status" value="1"/>
</dbReference>
<dbReference type="GO" id="GO:0004439">
    <property type="term" value="F:phosphatidylinositol-4,5-bisphosphate 5-phosphatase activity"/>
    <property type="evidence" value="ECO:0007669"/>
    <property type="project" value="TreeGrafter"/>
</dbReference>
<dbReference type="InterPro" id="IPR046985">
    <property type="entry name" value="IP5"/>
</dbReference>
<feature type="compositionally biased region" description="Polar residues" evidence="1">
    <location>
        <begin position="212"/>
        <end position="236"/>
    </location>
</feature>
<feature type="compositionally biased region" description="Low complexity" evidence="1">
    <location>
        <begin position="307"/>
        <end position="328"/>
    </location>
</feature>
<dbReference type="PANTHER" id="PTHR11200">
    <property type="entry name" value="INOSITOL 5-PHOSPHATASE"/>
    <property type="match status" value="1"/>
</dbReference>
<dbReference type="SMART" id="SM00128">
    <property type="entry name" value="IPPc"/>
    <property type="match status" value="1"/>
</dbReference>
<feature type="compositionally biased region" description="Pro residues" evidence="1">
    <location>
        <begin position="111"/>
        <end position="125"/>
    </location>
</feature>
<reference evidence="3 4" key="1">
    <citation type="journal article" date="2020" name="ISME J.">
        <title>Uncovering the hidden diversity of litter-decomposition mechanisms in mushroom-forming fungi.</title>
        <authorList>
            <person name="Floudas D."/>
            <person name="Bentzer J."/>
            <person name="Ahren D."/>
            <person name="Johansson T."/>
            <person name="Persson P."/>
            <person name="Tunlid A."/>
        </authorList>
    </citation>
    <scope>NUCLEOTIDE SEQUENCE [LARGE SCALE GENOMIC DNA]</scope>
    <source>
        <strain evidence="3 4">CBS 661.87</strain>
    </source>
</reference>
<feature type="compositionally biased region" description="Polar residues" evidence="1">
    <location>
        <begin position="176"/>
        <end position="195"/>
    </location>
</feature>
<dbReference type="Pfam" id="PF22669">
    <property type="entry name" value="Exo_endo_phos2"/>
    <property type="match status" value="1"/>
</dbReference>
<dbReference type="AlphaFoldDB" id="A0A8H5LVV3"/>
<dbReference type="InterPro" id="IPR000300">
    <property type="entry name" value="IPPc"/>
</dbReference>
<dbReference type="EMBL" id="JAACJP010000046">
    <property type="protein sequence ID" value="KAF5371467.1"/>
    <property type="molecule type" value="Genomic_DNA"/>
</dbReference>
<feature type="compositionally biased region" description="Polar residues" evidence="1">
    <location>
        <begin position="133"/>
        <end position="146"/>
    </location>
</feature>
<dbReference type="PANTHER" id="PTHR11200:SF240">
    <property type="entry name" value="INOSITOL POLYPHOSPHATE 5-PHOSPHATASE C9G1.10C-RELATED"/>
    <property type="match status" value="1"/>
</dbReference>
<feature type="compositionally biased region" description="Low complexity" evidence="1">
    <location>
        <begin position="100"/>
        <end position="110"/>
    </location>
</feature>
<dbReference type="InterPro" id="IPR036691">
    <property type="entry name" value="Endo/exonu/phosph_ase_sf"/>
</dbReference>
<dbReference type="GO" id="GO:0046856">
    <property type="term" value="P:phosphatidylinositol dephosphorylation"/>
    <property type="evidence" value="ECO:0007669"/>
    <property type="project" value="InterPro"/>
</dbReference>
<feature type="region of interest" description="Disordered" evidence="1">
    <location>
        <begin position="1"/>
        <end position="445"/>
    </location>
</feature>
<sequence length="1179" mass="128966">MDQSTTEHIDTERPPAVQSLRSRFEQLAVNLSPKSHHRHSSGNTGDLLAPRTPGSPRPRASSNTQSDEPSGTHHLRSSSSSSDLKVGTKRPPPPPPPSRPSKGLTGSPTPALSPSPLLRPVPVPPGAHGSPRLGSSSLPTNGSVPTIISLESESSGQSVSSLRHKFANTPSIPPRQGSSIVYPTDTNTASTSSLNKPPVPPRPTRSDPTLLQLPQSQSPEGSDSSIVASSLRTISPFSDDEDLETPTAPPALPTRRHHVHHHHQHHGSSAHSSESSVTTSDSDLSTSSLPLPKSSLPPRPPSRFRRPASPATYEAPFTTSPASSSSTLGPPPLPVRRSTIAQSEEIASGTPPRLPIRPLAIPAHIGLPDSPNPSPTSAMDRKPLGSGRLPPPPTRTIALGDKLPPPRRPPSPTSDEESGEEDDHKVHLVDTLPDSSRSSRRPPVLSFRDAHTEPNIHVHAFSGIASVAGTTAVVAHNHHIKIYDLALSDVPVHTVDTKDMSTRDVKITSMEFRPSAKKPDRGFVLWLGTKEGHIFELDARTGGIVASKHSAHLHAVTHVFRHGRSMITLDDSGKGLIFSPDTNGEDISLAYTQPRVVRIAEKQDFVKILGGKLWTAARSDYQIIAGALKMPVIRVYDIFALGITTKALMPTEHVGTVTSATIIPSRPGFVYMGHEAGFVSIWTLESEDGHPRCLEVMKISTSDVLSVEGVNDRLWAGGRGGMISAFDVSQKPWVVTNCWTAHPGLPVLKMSVDHYGIDKIGRLCVISIGRDEQLRLWDGLLGLDWVDDELLKQEHSFSRTRDLKVLLVSWNCDAARPDSMTGDTANITFLHDVLQSVDSPDIVSFGFQEVIDLESRKMAAKNVLLGSKKKLEDGGLSEKVTGAYRRWYDRLIIAMRQAMPMDEPYSVIHTESLVGLFSCIFVKQTERGHLRDASITTIKRGMGGRYGNKGGIVSRFVIEDSSLCLINCHLAAGQNGIRQRNADVAGMLEEKALFPETHFPFAYVGGGDGTMVLDHEIVFVNGDMNYRIDHRRDAIITAIRTNDLASLLPHDQLLREIKFNRACRFRGFSEGPLTFAPTYKYDRRSDEYDSSEKHRAPAWCDRVLWRSRVPTRVHQLHYQRYEANVSDHRPISAAFTVTVKSIKHEARHQVKAAVQAGWVEEQTRLLGAAKQFYVRQALI</sequence>
<feature type="compositionally biased region" description="Low complexity" evidence="1">
    <location>
        <begin position="149"/>
        <end position="161"/>
    </location>
</feature>
<evidence type="ECO:0000259" key="2">
    <source>
        <dbReference type="SMART" id="SM00128"/>
    </source>
</evidence>
<feature type="domain" description="Inositol polyphosphate-related phosphatase" evidence="2">
    <location>
        <begin position="801"/>
        <end position="1143"/>
    </location>
</feature>
<feature type="compositionally biased region" description="Low complexity" evidence="1">
    <location>
        <begin position="269"/>
        <end position="294"/>
    </location>
</feature>
<dbReference type="InterPro" id="IPR036322">
    <property type="entry name" value="WD40_repeat_dom_sf"/>
</dbReference>
<comment type="caution">
    <text evidence="3">The sequence shown here is derived from an EMBL/GenBank/DDBJ whole genome shotgun (WGS) entry which is preliminary data.</text>
</comment>
<accession>A0A8H5LVV3</accession>
<protein>
    <recommendedName>
        <fullName evidence="2">Inositol polyphosphate-related phosphatase domain-containing protein</fullName>
    </recommendedName>
</protein>
<feature type="compositionally biased region" description="Pro residues" evidence="1">
    <location>
        <begin position="90"/>
        <end position="99"/>
    </location>
</feature>
<organism evidence="3 4">
    <name type="scientific">Tricholomella constricta</name>
    <dbReference type="NCBI Taxonomy" id="117010"/>
    <lineage>
        <taxon>Eukaryota</taxon>
        <taxon>Fungi</taxon>
        <taxon>Dikarya</taxon>
        <taxon>Basidiomycota</taxon>
        <taxon>Agaricomycotina</taxon>
        <taxon>Agaricomycetes</taxon>
        <taxon>Agaricomycetidae</taxon>
        <taxon>Agaricales</taxon>
        <taxon>Tricholomatineae</taxon>
        <taxon>Lyophyllaceae</taxon>
        <taxon>Tricholomella</taxon>
    </lineage>
</organism>
<dbReference type="Proteomes" id="UP000565441">
    <property type="component" value="Unassembled WGS sequence"/>
</dbReference>
<feature type="compositionally biased region" description="Polar residues" evidence="1">
    <location>
        <begin position="60"/>
        <end position="69"/>
    </location>
</feature>
<dbReference type="SUPFAM" id="SSF50978">
    <property type="entry name" value="WD40 repeat-like"/>
    <property type="match status" value="1"/>
</dbReference>
<gene>
    <name evidence="3" type="ORF">D9615_009590</name>
</gene>
<evidence type="ECO:0000313" key="3">
    <source>
        <dbReference type="EMBL" id="KAF5371467.1"/>
    </source>
</evidence>
<evidence type="ECO:0000313" key="4">
    <source>
        <dbReference type="Proteomes" id="UP000565441"/>
    </source>
</evidence>
<feature type="compositionally biased region" description="Basic and acidic residues" evidence="1">
    <location>
        <begin position="1"/>
        <end position="13"/>
    </location>
</feature>
<dbReference type="Gene3D" id="2.130.10.10">
    <property type="entry name" value="YVTN repeat-like/Quinoprotein amine dehydrogenase"/>
    <property type="match status" value="1"/>
</dbReference>
<dbReference type="OrthoDB" id="2248459at2759"/>
<evidence type="ECO:0000256" key="1">
    <source>
        <dbReference type="SAM" id="MobiDB-lite"/>
    </source>
</evidence>
<dbReference type="SUPFAM" id="SSF56219">
    <property type="entry name" value="DNase I-like"/>
    <property type="match status" value="1"/>
</dbReference>
<dbReference type="InterPro" id="IPR015943">
    <property type="entry name" value="WD40/YVTN_repeat-like_dom_sf"/>
</dbReference>
<name>A0A8H5LVV3_9AGAR</name>